<feature type="region of interest" description="Disordered" evidence="1">
    <location>
        <begin position="1"/>
        <end position="22"/>
    </location>
</feature>
<evidence type="ECO:0000256" key="1">
    <source>
        <dbReference type="SAM" id="MobiDB-lite"/>
    </source>
</evidence>
<sequence>MRRKANHRKQATSESEVAKKDACKLQNSTCSSLSEGIGSGACTSSLNQSTDDDIFTTIATNIAKGMNMDADQLQEIAKRIKLEHVGQILALSSERRTELESILQTALQVRPCDDGGSE</sequence>
<evidence type="ECO:0000313" key="4">
    <source>
        <dbReference type="EMBL" id="JAQ04839.1"/>
    </source>
</evidence>
<name>A0A0A9YFL2_LYGHE</name>
<reference evidence="2" key="2">
    <citation type="submission" date="2014-07" db="EMBL/GenBank/DDBJ databases">
        <authorList>
            <person name="Hull J."/>
        </authorList>
    </citation>
    <scope>NUCLEOTIDE SEQUENCE</scope>
</reference>
<dbReference type="EMBL" id="GDHC01015280">
    <property type="protein sequence ID" value="JAQ03349.1"/>
    <property type="molecule type" value="Transcribed_RNA"/>
</dbReference>
<accession>A0A0A9YFL2</accession>
<gene>
    <name evidence="2" type="primary">nadE_4</name>
    <name evidence="2" type="ORF">CM83_4470</name>
    <name evidence="3" type="ORF">g.10506</name>
    <name evidence="4" type="ORF">g.10509</name>
</gene>
<reference evidence="3" key="3">
    <citation type="journal article" date="2016" name="Gigascience">
        <title>De novo construction of an expanded transcriptome assembly for the western tarnished plant bug, Lygus hesperus.</title>
        <authorList>
            <person name="Tassone E.E."/>
            <person name="Geib S.M."/>
            <person name="Hall B."/>
            <person name="Fabrick J.A."/>
            <person name="Brent C.S."/>
            <person name="Hull J.J."/>
        </authorList>
    </citation>
    <scope>NUCLEOTIDE SEQUENCE</scope>
</reference>
<organism evidence="2">
    <name type="scientific">Lygus hesperus</name>
    <name type="common">Western plant bug</name>
    <dbReference type="NCBI Taxonomy" id="30085"/>
    <lineage>
        <taxon>Eukaryota</taxon>
        <taxon>Metazoa</taxon>
        <taxon>Ecdysozoa</taxon>
        <taxon>Arthropoda</taxon>
        <taxon>Hexapoda</taxon>
        <taxon>Insecta</taxon>
        <taxon>Pterygota</taxon>
        <taxon>Neoptera</taxon>
        <taxon>Paraneoptera</taxon>
        <taxon>Hemiptera</taxon>
        <taxon>Heteroptera</taxon>
        <taxon>Panheteroptera</taxon>
        <taxon>Cimicomorpha</taxon>
        <taxon>Miridae</taxon>
        <taxon>Mirini</taxon>
        <taxon>Lygus</taxon>
    </lineage>
</organism>
<protein>
    <submittedName>
        <fullName evidence="2">NH(3)-dependent NAD(+) synthetase</fullName>
    </submittedName>
</protein>
<feature type="compositionally biased region" description="Basic residues" evidence="1">
    <location>
        <begin position="1"/>
        <end position="10"/>
    </location>
</feature>
<dbReference type="AlphaFoldDB" id="A0A0A9YFL2"/>
<evidence type="ECO:0000313" key="2">
    <source>
        <dbReference type="EMBL" id="JAG30959.1"/>
    </source>
</evidence>
<proteinExistence type="predicted"/>
<dbReference type="EMBL" id="GDHC01013790">
    <property type="protein sequence ID" value="JAQ04839.1"/>
    <property type="molecule type" value="Transcribed_RNA"/>
</dbReference>
<reference evidence="2" key="1">
    <citation type="journal article" date="2014" name="PLoS ONE">
        <title>Transcriptome-Based Identification of ABC Transporters in the Western Tarnished Plant Bug Lygus hesperus.</title>
        <authorList>
            <person name="Hull J.J."/>
            <person name="Chaney K."/>
            <person name="Geib S.M."/>
            <person name="Fabrick J.A."/>
            <person name="Brent C.S."/>
            <person name="Walsh D."/>
            <person name="Lavine L.C."/>
        </authorList>
    </citation>
    <scope>NUCLEOTIDE SEQUENCE</scope>
</reference>
<dbReference type="EMBL" id="GBHO01012645">
    <property type="protein sequence ID" value="JAG30959.1"/>
    <property type="molecule type" value="Transcribed_RNA"/>
</dbReference>
<evidence type="ECO:0000313" key="3">
    <source>
        <dbReference type="EMBL" id="JAQ03349.1"/>
    </source>
</evidence>